<keyword evidence="7" id="KW-1185">Reference proteome</keyword>
<dbReference type="SUPFAM" id="SSF51735">
    <property type="entry name" value="NAD(P)-binding Rossmann-fold domains"/>
    <property type="match status" value="1"/>
</dbReference>
<dbReference type="GO" id="GO:0016616">
    <property type="term" value="F:oxidoreductase activity, acting on the CH-OH group of donors, NAD or NADP as acceptor"/>
    <property type="evidence" value="ECO:0007669"/>
    <property type="project" value="InterPro"/>
</dbReference>
<dbReference type="InterPro" id="IPR001732">
    <property type="entry name" value="UDP-Glc/GDP-Man_DH_N"/>
</dbReference>
<dbReference type="SUPFAM" id="SSF52413">
    <property type="entry name" value="UDP-glucose/GDP-mannose dehydrogenase C-terminal domain"/>
    <property type="match status" value="1"/>
</dbReference>
<feature type="region of interest" description="Disordered" evidence="4">
    <location>
        <begin position="407"/>
        <end position="449"/>
    </location>
</feature>
<keyword evidence="1" id="KW-0560">Oxidoreductase</keyword>
<dbReference type="RefSeq" id="WP_143174003.1">
    <property type="nucleotide sequence ID" value="NZ_FQVN01000002.1"/>
</dbReference>
<keyword evidence="2" id="KW-0520">NAD</keyword>
<proteinExistence type="inferred from homology"/>
<dbReference type="OrthoDB" id="5193947at2"/>
<dbReference type="InterPro" id="IPR036291">
    <property type="entry name" value="NAD(P)-bd_dom_sf"/>
</dbReference>
<feature type="domain" description="UDP-glucose/GDP-mannose dehydrogenase C-terminal" evidence="5">
    <location>
        <begin position="305"/>
        <end position="391"/>
    </location>
</feature>
<dbReference type="InterPro" id="IPR028359">
    <property type="entry name" value="UDP_ManNAc/GlcNAc_DH"/>
</dbReference>
<dbReference type="GO" id="GO:0000271">
    <property type="term" value="P:polysaccharide biosynthetic process"/>
    <property type="evidence" value="ECO:0007669"/>
    <property type="project" value="InterPro"/>
</dbReference>
<name>A0A1M4YD06_STRHI</name>
<sequence>MNNVDVVVIGLGVTGVPMALAAADAGMAVVGVDADPARVRELGARLSARRVRVRLAGAAAPAARAHLLCVPTPPGGDDGADLAPLARAARAVGRGLRRGGLVVVQSTCPPGTVEGPVARGLADASGLTPGVDFHLAHAPDRIDPGNQSVPATRIPRVVGGLTPRCTRVAAEFLCQLVERVVPVSTCRTAEFVKTFENTFRLVNISLVNELADLCRSCDVEVAEVLDAAATKPFGFLPHRPGIGAGGVCIPVVPGFLSAWARRRGVRTEVVDAALAVNAVMPGRVVARLRGALNSRGIPLRNGRILVIGVSYKPDVAEARQSAAVRVLVSLRTEATVCYHDPFVPELRLPDGAVLRSVPLSDVAGVDVAVVLTRHTQVAPLVRSLPVPVLDIADGEANWVTGTCGPHVPPSRSCRRSLRRSRGGRPSSRPPQRRRVTSTRRGTLRGEEGH</sequence>
<reference evidence="6 7" key="1">
    <citation type="submission" date="2016-11" db="EMBL/GenBank/DDBJ databases">
        <authorList>
            <person name="Jaros S."/>
            <person name="Januszkiewicz K."/>
            <person name="Wedrychowicz H."/>
        </authorList>
    </citation>
    <scope>NUCLEOTIDE SEQUENCE [LARGE SCALE GENOMIC DNA]</scope>
    <source>
        <strain evidence="6 7">DSM 44523</strain>
    </source>
</reference>
<evidence type="ECO:0000256" key="3">
    <source>
        <dbReference type="PIRNR" id="PIRNR000124"/>
    </source>
</evidence>
<dbReference type="InterPro" id="IPR017476">
    <property type="entry name" value="UDP-Glc/GDP-Man"/>
</dbReference>
<dbReference type="AlphaFoldDB" id="A0A1M4YD06"/>
<evidence type="ECO:0000256" key="1">
    <source>
        <dbReference type="ARBA" id="ARBA00023002"/>
    </source>
</evidence>
<protein>
    <submittedName>
        <fullName evidence="6">UDP-N-acetyl-D-glucosamine dehydrogenase</fullName>
    </submittedName>
</protein>
<dbReference type="SMART" id="SM00984">
    <property type="entry name" value="UDPG_MGDP_dh_C"/>
    <property type="match status" value="1"/>
</dbReference>
<feature type="compositionally biased region" description="Basic residues" evidence="4">
    <location>
        <begin position="412"/>
        <end position="422"/>
    </location>
</feature>
<evidence type="ECO:0000256" key="4">
    <source>
        <dbReference type="SAM" id="MobiDB-lite"/>
    </source>
</evidence>
<dbReference type="InterPro" id="IPR014026">
    <property type="entry name" value="UDP-Glc/GDP-Man_DH_dimer"/>
</dbReference>
<dbReference type="InterPro" id="IPR014027">
    <property type="entry name" value="UDP-Glc/GDP-Man_DH_C"/>
</dbReference>
<accession>A0A1M4YD06</accession>
<dbReference type="PANTHER" id="PTHR43491">
    <property type="entry name" value="UDP-N-ACETYL-D-MANNOSAMINE DEHYDROGENASE"/>
    <property type="match status" value="1"/>
</dbReference>
<dbReference type="Proteomes" id="UP000184501">
    <property type="component" value="Unassembled WGS sequence"/>
</dbReference>
<evidence type="ECO:0000259" key="5">
    <source>
        <dbReference type="SMART" id="SM00984"/>
    </source>
</evidence>
<dbReference type="InterPro" id="IPR008927">
    <property type="entry name" value="6-PGluconate_DH-like_C_sf"/>
</dbReference>
<dbReference type="PANTHER" id="PTHR43491:SF1">
    <property type="entry name" value="UDP-N-ACETYL-D-MANNOSAMINE DEHYDROGENASE"/>
    <property type="match status" value="1"/>
</dbReference>
<dbReference type="GO" id="GO:0016628">
    <property type="term" value="F:oxidoreductase activity, acting on the CH-CH group of donors, NAD or NADP as acceptor"/>
    <property type="evidence" value="ECO:0007669"/>
    <property type="project" value="InterPro"/>
</dbReference>
<dbReference type="STRING" id="2017.SAMN05444320_102317"/>
<dbReference type="Pfam" id="PF00984">
    <property type="entry name" value="UDPG_MGDP_dh"/>
    <property type="match status" value="1"/>
</dbReference>
<dbReference type="NCBIfam" id="TIGR03026">
    <property type="entry name" value="NDP-sugDHase"/>
    <property type="match status" value="1"/>
</dbReference>
<evidence type="ECO:0000313" key="7">
    <source>
        <dbReference type="Proteomes" id="UP000184501"/>
    </source>
</evidence>
<dbReference type="Pfam" id="PF03721">
    <property type="entry name" value="UDPG_MGDP_dh_N"/>
    <property type="match status" value="1"/>
</dbReference>
<evidence type="ECO:0000256" key="2">
    <source>
        <dbReference type="ARBA" id="ARBA00023027"/>
    </source>
</evidence>
<dbReference type="Gene3D" id="3.40.50.720">
    <property type="entry name" value="NAD(P)-binding Rossmann-like Domain"/>
    <property type="match status" value="2"/>
</dbReference>
<dbReference type="Pfam" id="PF03720">
    <property type="entry name" value="UDPG_MGDP_dh_C"/>
    <property type="match status" value="1"/>
</dbReference>
<dbReference type="SUPFAM" id="SSF48179">
    <property type="entry name" value="6-phosphogluconate dehydrogenase C-terminal domain-like"/>
    <property type="match status" value="1"/>
</dbReference>
<evidence type="ECO:0000313" key="6">
    <source>
        <dbReference type="EMBL" id="SHF03620.1"/>
    </source>
</evidence>
<dbReference type="EMBL" id="FQVN01000002">
    <property type="protein sequence ID" value="SHF03620.1"/>
    <property type="molecule type" value="Genomic_DNA"/>
</dbReference>
<dbReference type="GO" id="GO:0051287">
    <property type="term" value="F:NAD binding"/>
    <property type="evidence" value="ECO:0007669"/>
    <property type="project" value="InterPro"/>
</dbReference>
<dbReference type="PIRSF" id="PIRSF000124">
    <property type="entry name" value="UDPglc_GDPman_dh"/>
    <property type="match status" value="1"/>
</dbReference>
<gene>
    <name evidence="6" type="ORF">SAMN05444320_102317</name>
</gene>
<comment type="similarity">
    <text evidence="3">Belongs to the UDP-glucose/GDP-mannose dehydrogenase family.</text>
</comment>
<dbReference type="InterPro" id="IPR036220">
    <property type="entry name" value="UDP-Glc/GDP-Man_DH_C_sf"/>
</dbReference>
<dbReference type="PIRSF" id="PIRSF500136">
    <property type="entry name" value="UDP_ManNAc_DH"/>
    <property type="match status" value="1"/>
</dbReference>
<organism evidence="6 7">
    <name type="scientific">Streptoalloteichus hindustanus</name>
    <dbReference type="NCBI Taxonomy" id="2017"/>
    <lineage>
        <taxon>Bacteria</taxon>
        <taxon>Bacillati</taxon>
        <taxon>Actinomycetota</taxon>
        <taxon>Actinomycetes</taxon>
        <taxon>Pseudonocardiales</taxon>
        <taxon>Pseudonocardiaceae</taxon>
        <taxon>Streptoalloteichus</taxon>
    </lineage>
</organism>